<organism evidence="2">
    <name type="scientific">freshwater metagenome</name>
    <dbReference type="NCBI Taxonomy" id="449393"/>
    <lineage>
        <taxon>unclassified sequences</taxon>
        <taxon>metagenomes</taxon>
        <taxon>ecological metagenomes</taxon>
    </lineage>
</organism>
<dbReference type="GO" id="GO:0030170">
    <property type="term" value="F:pyridoxal phosphate binding"/>
    <property type="evidence" value="ECO:0007669"/>
    <property type="project" value="TreeGrafter"/>
</dbReference>
<dbReference type="InterPro" id="IPR015424">
    <property type="entry name" value="PyrdxlP-dep_Trfase"/>
</dbReference>
<dbReference type="EMBL" id="CAFABA010000240">
    <property type="protein sequence ID" value="CAB4836814.1"/>
    <property type="molecule type" value="Genomic_DNA"/>
</dbReference>
<dbReference type="PANTHER" id="PTHR30244:SF34">
    <property type="entry name" value="DTDP-4-AMINO-4,6-DIDEOXYGALACTOSE TRANSAMINASE"/>
    <property type="match status" value="1"/>
</dbReference>
<dbReference type="SUPFAM" id="SSF53383">
    <property type="entry name" value="PLP-dependent transferases"/>
    <property type="match status" value="1"/>
</dbReference>
<dbReference type="PANTHER" id="PTHR30244">
    <property type="entry name" value="TRANSAMINASE"/>
    <property type="match status" value="1"/>
</dbReference>
<dbReference type="InterPro" id="IPR000653">
    <property type="entry name" value="DegT/StrS_aminotransferase"/>
</dbReference>
<protein>
    <submittedName>
        <fullName evidence="2">Unannotated protein</fullName>
    </submittedName>
</protein>
<dbReference type="InterPro" id="IPR015422">
    <property type="entry name" value="PyrdxlP-dep_Trfase_small"/>
</dbReference>
<dbReference type="AlphaFoldDB" id="A0A6J7AV08"/>
<dbReference type="EMBL" id="CAEZYR010000099">
    <property type="protein sequence ID" value="CAB4759291.1"/>
    <property type="molecule type" value="Genomic_DNA"/>
</dbReference>
<dbReference type="InterPro" id="IPR015421">
    <property type="entry name" value="PyrdxlP-dep_Trfase_major"/>
</dbReference>
<evidence type="ECO:0000313" key="1">
    <source>
        <dbReference type="EMBL" id="CAB4759291.1"/>
    </source>
</evidence>
<dbReference type="Pfam" id="PF01041">
    <property type="entry name" value="DegT_DnrJ_EryC1"/>
    <property type="match status" value="1"/>
</dbReference>
<dbReference type="Gene3D" id="3.40.640.10">
    <property type="entry name" value="Type I PLP-dependent aspartate aminotransferase-like (Major domain)"/>
    <property type="match status" value="1"/>
</dbReference>
<evidence type="ECO:0000313" key="2">
    <source>
        <dbReference type="EMBL" id="CAB4836814.1"/>
    </source>
</evidence>
<sequence length="346" mass="37635">MGTDVSQFEATVAETIGASDRKAVALATGGAALHVAALIAGLGPGDEVIVPSMCHLSNVQAILATGAQPVFCDVDDETLCIDPHRIDELIGPHTRAIMALDYGCYVCDHDAIGALAAAHGLRVIHDAAHSFGSSSNGRGIGTFTDICMFSFDPVKCLTAVDAGVLMLADEDEQRFARQIRILGSDQPPEVMYKNARTWDYDAVRVGYRYHLSNIHAALGISQVAKLPRIRANRQSACTRYAERLQGYDSIRAPFNCFSDMTPFLYFIRVPAELRDGLRAALKDEGIDTGLHWRPAHIHTYFTQFHRGPLPVSEAAGSDVISLPLHSAPMSDEVIDRVCDTIVKFLR</sequence>
<name>A0A6J7AV08_9ZZZZ</name>
<evidence type="ECO:0000313" key="3">
    <source>
        <dbReference type="EMBL" id="CAB4927535.1"/>
    </source>
</evidence>
<proteinExistence type="predicted"/>
<dbReference type="GO" id="GO:0008483">
    <property type="term" value="F:transaminase activity"/>
    <property type="evidence" value="ECO:0007669"/>
    <property type="project" value="TreeGrafter"/>
</dbReference>
<dbReference type="Gene3D" id="3.90.1150.10">
    <property type="entry name" value="Aspartate Aminotransferase, domain 1"/>
    <property type="match status" value="1"/>
</dbReference>
<dbReference type="EMBL" id="CAFBMH010000122">
    <property type="protein sequence ID" value="CAB4927535.1"/>
    <property type="molecule type" value="Genomic_DNA"/>
</dbReference>
<dbReference type="CDD" id="cd00616">
    <property type="entry name" value="AHBA_syn"/>
    <property type="match status" value="1"/>
</dbReference>
<reference evidence="2" key="1">
    <citation type="submission" date="2020-05" db="EMBL/GenBank/DDBJ databases">
        <authorList>
            <person name="Chiriac C."/>
            <person name="Salcher M."/>
            <person name="Ghai R."/>
            <person name="Kavagutti S V."/>
        </authorList>
    </citation>
    <scope>NUCLEOTIDE SEQUENCE</scope>
</reference>
<accession>A0A6J7AV08</accession>
<dbReference type="GO" id="GO:0000271">
    <property type="term" value="P:polysaccharide biosynthetic process"/>
    <property type="evidence" value="ECO:0007669"/>
    <property type="project" value="TreeGrafter"/>
</dbReference>
<gene>
    <name evidence="1" type="ORF">UFOPK2754_02298</name>
    <name evidence="2" type="ORF">UFOPK3139_03259</name>
    <name evidence="3" type="ORF">UFOPK3543_02458</name>
</gene>
<dbReference type="PIRSF" id="PIRSF000390">
    <property type="entry name" value="PLP_StrS"/>
    <property type="match status" value="1"/>
</dbReference>